<evidence type="ECO:0000256" key="10">
    <source>
        <dbReference type="ARBA" id="ARBA00023008"/>
    </source>
</evidence>
<evidence type="ECO:0000313" key="20">
    <source>
        <dbReference type="Proteomes" id="UP001066276"/>
    </source>
</evidence>
<feature type="region of interest" description="Disordered" evidence="16">
    <location>
        <begin position="1"/>
        <end position="24"/>
    </location>
</feature>
<keyword evidence="20" id="KW-1185">Reference proteome</keyword>
<dbReference type="FunFam" id="2.60.40.200:FF:000008">
    <property type="entry name" value="Superoxide dismutase [Cu-Zn]"/>
    <property type="match status" value="1"/>
</dbReference>
<evidence type="ECO:0000256" key="17">
    <source>
        <dbReference type="SAM" id="Phobius"/>
    </source>
</evidence>
<evidence type="ECO:0000256" key="13">
    <source>
        <dbReference type="ARBA" id="ARBA00023180"/>
    </source>
</evidence>
<dbReference type="InterPro" id="IPR036423">
    <property type="entry name" value="SOD-like_Cu/Zn_dom_sf"/>
</dbReference>
<evidence type="ECO:0000256" key="4">
    <source>
        <dbReference type="ARBA" id="ARBA00022525"/>
    </source>
</evidence>
<dbReference type="GO" id="GO:0005507">
    <property type="term" value="F:copper ion binding"/>
    <property type="evidence" value="ECO:0007669"/>
    <property type="project" value="InterPro"/>
</dbReference>
<dbReference type="GO" id="GO:0004784">
    <property type="term" value="F:superoxide dismutase activity"/>
    <property type="evidence" value="ECO:0007669"/>
    <property type="project" value="UniProtKB-EC"/>
</dbReference>
<comment type="function">
    <text evidence="14">Protect the extracellular space from toxic effect of reactive oxygen intermediates by converting superoxide radicals into hydrogen peroxide and oxygen.</text>
</comment>
<comment type="cofactor">
    <cofactor evidence="15">
        <name>Cu cation</name>
        <dbReference type="ChEBI" id="CHEBI:23378"/>
    </cofactor>
    <text evidence="15">Binds 1 copper ion per subunit.</text>
</comment>
<keyword evidence="17" id="KW-1133">Transmembrane helix</keyword>
<feature type="domain" description="Superoxide dismutase copper/zinc binding" evidence="18">
    <location>
        <begin position="127"/>
        <end position="259"/>
    </location>
</feature>
<evidence type="ECO:0000256" key="2">
    <source>
        <dbReference type="ARBA" id="ARBA00004601"/>
    </source>
</evidence>
<keyword evidence="17" id="KW-0472">Membrane</keyword>
<dbReference type="PROSITE" id="PS00087">
    <property type="entry name" value="SOD_CU_ZN_1"/>
    <property type="match status" value="1"/>
</dbReference>
<evidence type="ECO:0000256" key="9">
    <source>
        <dbReference type="ARBA" id="ARBA00023002"/>
    </source>
</evidence>
<keyword evidence="17" id="KW-0812">Transmembrane</keyword>
<keyword evidence="10 15" id="KW-0186">Copper</keyword>
<evidence type="ECO:0000256" key="12">
    <source>
        <dbReference type="ARBA" id="ARBA00023157"/>
    </source>
</evidence>
<evidence type="ECO:0000256" key="1">
    <source>
        <dbReference type="ARBA" id="ARBA00004239"/>
    </source>
</evidence>
<evidence type="ECO:0000256" key="7">
    <source>
        <dbReference type="ARBA" id="ARBA00022833"/>
    </source>
</evidence>
<gene>
    <name evidence="19" type="ORF">NDU88_002060</name>
</gene>
<dbReference type="EC" id="1.15.1.1" evidence="15"/>
<reference evidence="19" key="1">
    <citation type="journal article" date="2022" name="bioRxiv">
        <title>Sequencing and chromosome-scale assembly of the giantPleurodeles waltlgenome.</title>
        <authorList>
            <person name="Brown T."/>
            <person name="Elewa A."/>
            <person name="Iarovenko S."/>
            <person name="Subramanian E."/>
            <person name="Araus A.J."/>
            <person name="Petzold A."/>
            <person name="Susuki M."/>
            <person name="Suzuki K.-i.T."/>
            <person name="Hayashi T."/>
            <person name="Toyoda A."/>
            <person name="Oliveira C."/>
            <person name="Osipova E."/>
            <person name="Leigh N.D."/>
            <person name="Simon A."/>
            <person name="Yun M.H."/>
        </authorList>
    </citation>
    <scope>NUCLEOTIDE SEQUENCE</scope>
    <source>
        <strain evidence="19">20211129_DDA</strain>
        <tissue evidence="19">Liver</tissue>
    </source>
</reference>
<keyword evidence="11" id="KW-0333">Golgi apparatus</keyword>
<feature type="transmembrane region" description="Helical" evidence="17">
    <location>
        <begin position="45"/>
        <end position="68"/>
    </location>
</feature>
<dbReference type="Pfam" id="PF00080">
    <property type="entry name" value="Sod_Cu"/>
    <property type="match status" value="1"/>
</dbReference>
<accession>A0AAV7WP45</accession>
<evidence type="ECO:0000256" key="16">
    <source>
        <dbReference type="SAM" id="MobiDB-lite"/>
    </source>
</evidence>
<evidence type="ECO:0000256" key="6">
    <source>
        <dbReference type="ARBA" id="ARBA00022729"/>
    </source>
</evidence>
<keyword evidence="4" id="KW-0964">Secreted</keyword>
<proteinExistence type="inferred from homology"/>
<evidence type="ECO:0000259" key="18">
    <source>
        <dbReference type="Pfam" id="PF00080"/>
    </source>
</evidence>
<evidence type="ECO:0000256" key="3">
    <source>
        <dbReference type="ARBA" id="ARBA00010457"/>
    </source>
</evidence>
<evidence type="ECO:0000256" key="14">
    <source>
        <dbReference type="ARBA" id="ARBA00060347"/>
    </source>
</evidence>
<keyword evidence="12" id="KW-1015">Disulfide bond</keyword>
<comment type="subcellular location">
    <subcellularLocation>
        <location evidence="2">Golgi apparatus</location>
        <location evidence="2">trans-Golgi network</location>
    </subcellularLocation>
    <subcellularLocation>
        <location evidence="1">Secreted</location>
        <location evidence="1">Extracellular space</location>
    </subcellularLocation>
</comment>
<comment type="catalytic activity">
    <reaction evidence="15">
        <text>2 superoxide + 2 H(+) = H2O2 + O2</text>
        <dbReference type="Rhea" id="RHEA:20696"/>
        <dbReference type="ChEBI" id="CHEBI:15378"/>
        <dbReference type="ChEBI" id="CHEBI:15379"/>
        <dbReference type="ChEBI" id="CHEBI:16240"/>
        <dbReference type="ChEBI" id="CHEBI:18421"/>
        <dbReference type="EC" id="1.15.1.1"/>
    </reaction>
</comment>
<dbReference type="AlphaFoldDB" id="A0AAV7WP45"/>
<dbReference type="GO" id="GO:0005576">
    <property type="term" value="C:extracellular region"/>
    <property type="evidence" value="ECO:0007669"/>
    <property type="project" value="UniProtKB-SubCell"/>
</dbReference>
<dbReference type="SUPFAM" id="SSF49329">
    <property type="entry name" value="Cu,Zn superoxide dismutase-like"/>
    <property type="match status" value="1"/>
</dbReference>
<sequence>MRKAVRPLKREMRQSRRPERTISGCVRPPEELEPRSEAIRTSVDMFHVFMFHVPSVFSLLFLVFRVIAVEEGNSTECDSLKEIQNKVTSLWENWMPPQSSKADSDGNYYATCELRPSKKLDANELAVTGHVLFKQNYPIGKLEVIFEVDGFPTEDNHTLRAIHIHEFGDLSDGCDSTAGHYNPFGVHHPRHPGDFGNFDTSSGKIRKRKGNLQATLFGPYSVLGRSIVVHKYEDDLGKGGNQASIENGNAGKRLACCVIGLCSKTMWEKVSPVYSETKLERSSRRVKGIEGKISKKRGAALRN</sequence>
<evidence type="ECO:0000256" key="8">
    <source>
        <dbReference type="ARBA" id="ARBA00022862"/>
    </source>
</evidence>
<dbReference type="Proteomes" id="UP001066276">
    <property type="component" value="Chromosome 1_1"/>
</dbReference>
<evidence type="ECO:0000256" key="15">
    <source>
        <dbReference type="RuleBase" id="RU000393"/>
    </source>
</evidence>
<dbReference type="EMBL" id="JANPWB010000001">
    <property type="protein sequence ID" value="KAJ1214441.1"/>
    <property type="molecule type" value="Genomic_DNA"/>
</dbReference>
<comment type="function">
    <text evidence="15">Destroys radicals which are normally produced within the cells and which are toxic to biological systems.</text>
</comment>
<dbReference type="InterPro" id="IPR024134">
    <property type="entry name" value="SOD_Cu/Zn_/chaperone"/>
</dbReference>
<protein>
    <recommendedName>
        <fullName evidence="15">Superoxide dismutase [Cu-Zn]</fullName>
        <ecNumber evidence="15">1.15.1.1</ecNumber>
    </recommendedName>
</protein>
<keyword evidence="13" id="KW-0325">Glycoprotein</keyword>
<keyword evidence="7 15" id="KW-0862">Zinc</keyword>
<comment type="similarity">
    <text evidence="3 15">Belongs to the Cu-Zn superoxide dismutase family.</text>
</comment>
<dbReference type="CDD" id="cd00305">
    <property type="entry name" value="Cu-Zn_Superoxide_Dismutase"/>
    <property type="match status" value="1"/>
</dbReference>
<dbReference type="InterPro" id="IPR018152">
    <property type="entry name" value="SOD_Cu/Zn_BS"/>
</dbReference>
<evidence type="ECO:0000256" key="5">
    <source>
        <dbReference type="ARBA" id="ARBA00022723"/>
    </source>
</evidence>
<keyword evidence="5 15" id="KW-0479">Metal-binding</keyword>
<dbReference type="InterPro" id="IPR001424">
    <property type="entry name" value="SOD_Cu_Zn_dom"/>
</dbReference>
<organism evidence="19 20">
    <name type="scientific">Pleurodeles waltl</name>
    <name type="common">Iberian ribbed newt</name>
    <dbReference type="NCBI Taxonomy" id="8319"/>
    <lineage>
        <taxon>Eukaryota</taxon>
        <taxon>Metazoa</taxon>
        <taxon>Chordata</taxon>
        <taxon>Craniata</taxon>
        <taxon>Vertebrata</taxon>
        <taxon>Euteleostomi</taxon>
        <taxon>Amphibia</taxon>
        <taxon>Batrachia</taxon>
        <taxon>Caudata</taxon>
        <taxon>Salamandroidea</taxon>
        <taxon>Salamandridae</taxon>
        <taxon>Pleurodelinae</taxon>
        <taxon>Pleurodeles</taxon>
    </lineage>
</organism>
<dbReference type="PANTHER" id="PTHR10003">
    <property type="entry name" value="SUPEROXIDE DISMUTASE CU-ZN -RELATED"/>
    <property type="match status" value="1"/>
</dbReference>
<comment type="cofactor">
    <cofactor evidence="15">
        <name>Zn(2+)</name>
        <dbReference type="ChEBI" id="CHEBI:29105"/>
    </cofactor>
    <text evidence="15">Binds 1 zinc ion per subunit.</text>
</comment>
<dbReference type="Gene3D" id="2.60.40.200">
    <property type="entry name" value="Superoxide dismutase, copper/zinc binding domain"/>
    <property type="match status" value="1"/>
</dbReference>
<keyword evidence="9 15" id="KW-0560">Oxidoreductase</keyword>
<comment type="caution">
    <text evidence="19">The sequence shown here is derived from an EMBL/GenBank/DDBJ whole genome shotgun (WGS) entry which is preliminary data.</text>
</comment>
<name>A0AAV7WP45_PLEWA</name>
<dbReference type="PRINTS" id="PR00068">
    <property type="entry name" value="CUZNDISMTASE"/>
</dbReference>
<dbReference type="GO" id="GO:0005794">
    <property type="term" value="C:Golgi apparatus"/>
    <property type="evidence" value="ECO:0007669"/>
    <property type="project" value="UniProtKB-SubCell"/>
</dbReference>
<keyword evidence="6" id="KW-0732">Signal</keyword>
<evidence type="ECO:0000313" key="19">
    <source>
        <dbReference type="EMBL" id="KAJ1214441.1"/>
    </source>
</evidence>
<evidence type="ECO:0000256" key="11">
    <source>
        <dbReference type="ARBA" id="ARBA00023034"/>
    </source>
</evidence>
<keyword evidence="8" id="KW-0049">Antioxidant</keyword>
<feature type="compositionally biased region" description="Basic and acidic residues" evidence="16">
    <location>
        <begin position="8"/>
        <end position="20"/>
    </location>
</feature>
<dbReference type="PROSITE" id="PS00332">
    <property type="entry name" value="SOD_CU_ZN_2"/>
    <property type="match status" value="1"/>
</dbReference>